<organism evidence="1 2">
    <name type="scientific">Granulicella aggregans</name>
    <dbReference type="NCBI Taxonomy" id="474949"/>
    <lineage>
        <taxon>Bacteria</taxon>
        <taxon>Pseudomonadati</taxon>
        <taxon>Acidobacteriota</taxon>
        <taxon>Terriglobia</taxon>
        <taxon>Terriglobales</taxon>
        <taxon>Acidobacteriaceae</taxon>
        <taxon>Granulicella</taxon>
    </lineage>
</organism>
<dbReference type="EMBL" id="JACHIP010000005">
    <property type="protein sequence ID" value="MBB5059102.1"/>
    <property type="molecule type" value="Genomic_DNA"/>
</dbReference>
<dbReference type="AlphaFoldDB" id="A0A7W8E4Y2"/>
<evidence type="ECO:0000313" key="1">
    <source>
        <dbReference type="EMBL" id="MBB5059102.1"/>
    </source>
</evidence>
<reference evidence="1 2" key="1">
    <citation type="submission" date="2020-08" db="EMBL/GenBank/DDBJ databases">
        <title>Genomic Encyclopedia of Type Strains, Phase IV (KMG-V): Genome sequencing to study the core and pangenomes of soil and plant-associated prokaryotes.</title>
        <authorList>
            <person name="Whitman W."/>
        </authorList>
    </citation>
    <scope>NUCLEOTIDE SEQUENCE [LARGE SCALE GENOMIC DNA]</scope>
    <source>
        <strain evidence="1 2">M8UP14</strain>
    </source>
</reference>
<gene>
    <name evidence="1" type="ORF">HDF16_003825</name>
</gene>
<evidence type="ECO:0000313" key="2">
    <source>
        <dbReference type="Proteomes" id="UP000540989"/>
    </source>
</evidence>
<sequence>MPYTNDPFAHRINPNGTKDSICKKCFLTVGTGETEEHMKILERDHVCDRWRLEVIEIARQRSKVNQ</sequence>
<dbReference type="Proteomes" id="UP000540989">
    <property type="component" value="Unassembled WGS sequence"/>
</dbReference>
<protein>
    <submittedName>
        <fullName evidence="1">Uncharacterized protein</fullName>
    </submittedName>
</protein>
<proteinExistence type="predicted"/>
<accession>A0A7W8E4Y2</accession>
<keyword evidence="2" id="KW-1185">Reference proteome</keyword>
<comment type="caution">
    <text evidence="1">The sequence shown here is derived from an EMBL/GenBank/DDBJ whole genome shotgun (WGS) entry which is preliminary data.</text>
</comment>
<name>A0A7W8E4Y2_9BACT</name>